<evidence type="ECO:0000313" key="2">
    <source>
        <dbReference type="Proteomes" id="UP000479692"/>
    </source>
</evidence>
<dbReference type="AlphaFoldDB" id="A0A7C9M254"/>
<sequence length="75" mass="8142">MADRISTSKVLLIQYGPTMTLAQFKAAFMPSVTEKTVRNQVARGDLPALIGGVFDTQQIGDWWESRCTGAAPRAA</sequence>
<proteinExistence type="predicted"/>
<name>A0A7C9M254_9GAMM</name>
<keyword evidence="2" id="KW-1185">Reference proteome</keyword>
<accession>A0A7C9M254</accession>
<organism evidence="1 2">
    <name type="scientific">Noviluteimonas gilva</name>
    <dbReference type="NCBI Taxonomy" id="2682097"/>
    <lineage>
        <taxon>Bacteria</taxon>
        <taxon>Pseudomonadati</taxon>
        <taxon>Pseudomonadota</taxon>
        <taxon>Gammaproteobacteria</taxon>
        <taxon>Lysobacterales</taxon>
        <taxon>Lysobacteraceae</taxon>
        <taxon>Noviluteimonas</taxon>
    </lineage>
</organism>
<dbReference type="Proteomes" id="UP000479692">
    <property type="component" value="Unassembled WGS sequence"/>
</dbReference>
<comment type="caution">
    <text evidence="1">The sequence shown here is derived from an EMBL/GenBank/DDBJ whole genome shotgun (WGS) entry which is preliminary data.</text>
</comment>
<dbReference type="EMBL" id="WOXT01000001">
    <property type="protein sequence ID" value="MUV13526.1"/>
    <property type="molecule type" value="Genomic_DNA"/>
</dbReference>
<dbReference type="RefSeq" id="WP_156640710.1">
    <property type="nucleotide sequence ID" value="NZ_WOXT01000001.1"/>
</dbReference>
<gene>
    <name evidence="1" type="ORF">GN331_04810</name>
</gene>
<protein>
    <submittedName>
        <fullName evidence="1">Uncharacterized protein</fullName>
    </submittedName>
</protein>
<evidence type="ECO:0000313" key="1">
    <source>
        <dbReference type="EMBL" id="MUV13526.1"/>
    </source>
</evidence>
<reference evidence="1 2" key="1">
    <citation type="submission" date="2019-12" db="EMBL/GenBank/DDBJ databases">
        <authorList>
            <person name="Xu J."/>
        </authorList>
    </citation>
    <scope>NUCLEOTIDE SEQUENCE [LARGE SCALE GENOMIC DNA]</scope>
    <source>
        <strain evidence="1 2">HX-5-24</strain>
    </source>
</reference>